<dbReference type="Proteomes" id="UP001152799">
    <property type="component" value="Chromosome 1"/>
</dbReference>
<organism evidence="4 5">
    <name type="scientific">Ceutorhynchus assimilis</name>
    <name type="common">cabbage seed weevil</name>
    <dbReference type="NCBI Taxonomy" id="467358"/>
    <lineage>
        <taxon>Eukaryota</taxon>
        <taxon>Metazoa</taxon>
        <taxon>Ecdysozoa</taxon>
        <taxon>Arthropoda</taxon>
        <taxon>Hexapoda</taxon>
        <taxon>Insecta</taxon>
        <taxon>Pterygota</taxon>
        <taxon>Neoptera</taxon>
        <taxon>Endopterygota</taxon>
        <taxon>Coleoptera</taxon>
        <taxon>Polyphaga</taxon>
        <taxon>Cucujiformia</taxon>
        <taxon>Curculionidae</taxon>
        <taxon>Ceutorhynchinae</taxon>
        <taxon>Ceutorhynchus</taxon>
    </lineage>
</organism>
<feature type="region of interest" description="Disordered" evidence="2">
    <location>
        <begin position="1"/>
        <end position="112"/>
    </location>
</feature>
<accession>A0A9N9MAZ7</accession>
<evidence type="ECO:0000259" key="3">
    <source>
        <dbReference type="Pfam" id="PF25273"/>
    </source>
</evidence>
<dbReference type="InterPro" id="IPR057191">
    <property type="entry name" value="DUF7869"/>
</dbReference>
<keyword evidence="5" id="KW-1185">Reference proteome</keyword>
<dbReference type="AlphaFoldDB" id="A0A9N9MAZ7"/>
<evidence type="ECO:0000313" key="5">
    <source>
        <dbReference type="Proteomes" id="UP001152799"/>
    </source>
</evidence>
<proteinExistence type="predicted"/>
<evidence type="ECO:0000256" key="1">
    <source>
        <dbReference type="SAM" id="Coils"/>
    </source>
</evidence>
<feature type="domain" description="DUF7869" evidence="3">
    <location>
        <begin position="437"/>
        <end position="603"/>
    </location>
</feature>
<dbReference type="PANTHER" id="PTHR10773">
    <property type="entry name" value="DNA-DIRECTED RNA POLYMERASES I, II, AND III SUBUNIT RPABC2"/>
    <property type="match status" value="1"/>
</dbReference>
<feature type="region of interest" description="Disordered" evidence="2">
    <location>
        <begin position="238"/>
        <end position="257"/>
    </location>
</feature>
<dbReference type="EMBL" id="OU892277">
    <property type="protein sequence ID" value="CAG9759839.1"/>
    <property type="molecule type" value="Genomic_DNA"/>
</dbReference>
<feature type="coiled-coil region" evidence="1">
    <location>
        <begin position="355"/>
        <end position="393"/>
    </location>
</feature>
<gene>
    <name evidence="4" type="ORF">CEUTPL_LOCUS580</name>
</gene>
<dbReference type="PANTHER" id="PTHR10773:SF19">
    <property type="match status" value="1"/>
</dbReference>
<dbReference type="Pfam" id="PF25273">
    <property type="entry name" value="DUF7869"/>
    <property type="match status" value="1"/>
</dbReference>
<protein>
    <recommendedName>
        <fullName evidence="3">DUF7869 domain-containing protein</fullName>
    </recommendedName>
</protein>
<reference evidence="4" key="1">
    <citation type="submission" date="2022-01" db="EMBL/GenBank/DDBJ databases">
        <authorList>
            <person name="King R."/>
        </authorList>
    </citation>
    <scope>NUCLEOTIDE SEQUENCE</scope>
</reference>
<keyword evidence="1" id="KW-0175">Coiled coil</keyword>
<evidence type="ECO:0000256" key="2">
    <source>
        <dbReference type="SAM" id="MobiDB-lite"/>
    </source>
</evidence>
<evidence type="ECO:0000313" key="4">
    <source>
        <dbReference type="EMBL" id="CAG9759839.1"/>
    </source>
</evidence>
<name>A0A9N9MAZ7_9CUCU</name>
<dbReference type="OrthoDB" id="6351383at2759"/>
<sequence length="699" mass="81169">MADGPHGPLKRNASESDISSSDNESDFSADDSIADRDYRPTVSGSESPFESEQSISGEESSDENFEEPVQNVTQQAGTSRGVLVTPDKSNPSRWRKTNIERREKKKRQIKRNLGCKYESSRGKTVLDRKIGPSCNCKKKCRERLLGKETDIFNSFWNLGTYKAQNTYLFGSIKAVPKKRSYKKKIKRRESSRKVTYQYFVKVNGIDIQLCKQEFLASHGLQKSSKRVRLICNQISDGRSVPQDDKRGKHSNRPNRTPLEQVQSVHDHIRAFPKYVSHYSRKKNPSRVYLDHDISISGLYKDFYIDWCREKNITPVKEHKYRRIFCNEYNIGFKLPKSDTCLTCDSMKIAIQTATANKNEEDLNRLKLELELHHRRAEAMSNNMKEEVKSVKQTNRKVLVIAFDLQQTLPTPSLTVGPAFYLRKAWTYNLGIHDCISGQASMFMWTEATAKRGSEEIASILLKYLSSRETNEQWELVVFTDNCGGQNKNWLIMALWLQLVREKKFKSIEHRFLVSGHTYLPCDRDFAQIEKHKRYLRQIYCPEDWYEAVRKSKRANPFEVIVMEQKDFLSFQKVPMVKKNITEDKEPVNFTKARCFRFESGEPNTMFIKHELNGNLKKVNVGKRGNRLVLQSDDILDNLDCKYNEPVKLNSKKVEDLKKLLRYIPPINQNFYVTIFEQCAGEHIDETEDQNIAEDVDGED</sequence>